<dbReference type="GO" id="GO:0003700">
    <property type="term" value="F:DNA-binding transcription factor activity"/>
    <property type="evidence" value="ECO:0007669"/>
    <property type="project" value="InterPro"/>
</dbReference>
<dbReference type="EMBL" id="FOJI01000005">
    <property type="protein sequence ID" value="SEW14718.1"/>
    <property type="molecule type" value="Genomic_DNA"/>
</dbReference>
<evidence type="ECO:0000259" key="2">
    <source>
        <dbReference type="PROSITE" id="PS50937"/>
    </source>
</evidence>
<sequence length="125" mass="14680">MTITEVSVRFDLSQDTLRYYERVGLIPRVNRNKSGVRDYTEESCKWIELAKCMRLAGIPIENLVEYCVLTQQGDSTIVARKNLLVEERKKLVIKMDDMKKTLERLNFKIDRYEKAEVTGVLSWDM</sequence>
<dbReference type="InterPro" id="IPR000551">
    <property type="entry name" value="MerR-type_HTH_dom"/>
</dbReference>
<dbReference type="PANTHER" id="PTHR30204:SF98">
    <property type="entry name" value="HTH-TYPE TRANSCRIPTIONAL REGULATOR ADHR"/>
    <property type="match status" value="1"/>
</dbReference>
<keyword evidence="1 3" id="KW-0238">DNA-binding</keyword>
<dbReference type="AlphaFoldDB" id="A0A1I0PLN5"/>
<dbReference type="PROSITE" id="PS50937">
    <property type="entry name" value="HTH_MERR_2"/>
    <property type="match status" value="1"/>
</dbReference>
<dbReference type="Proteomes" id="UP000199701">
    <property type="component" value="Unassembled WGS sequence"/>
</dbReference>
<dbReference type="Pfam" id="PF13411">
    <property type="entry name" value="MerR_1"/>
    <property type="match status" value="1"/>
</dbReference>
<dbReference type="PANTHER" id="PTHR30204">
    <property type="entry name" value="REDOX-CYCLING DRUG-SENSING TRANSCRIPTIONAL ACTIVATOR SOXR"/>
    <property type="match status" value="1"/>
</dbReference>
<dbReference type="GO" id="GO:0003677">
    <property type="term" value="F:DNA binding"/>
    <property type="evidence" value="ECO:0007669"/>
    <property type="project" value="UniProtKB-KW"/>
</dbReference>
<dbReference type="CDD" id="cd01109">
    <property type="entry name" value="HTH_YyaN"/>
    <property type="match status" value="1"/>
</dbReference>
<evidence type="ECO:0000313" key="3">
    <source>
        <dbReference type="EMBL" id="SEW14718.1"/>
    </source>
</evidence>
<dbReference type="Gene3D" id="1.10.1660.10">
    <property type="match status" value="1"/>
</dbReference>
<dbReference type="InterPro" id="IPR047057">
    <property type="entry name" value="MerR_fam"/>
</dbReference>
<proteinExistence type="predicted"/>
<dbReference type="RefSeq" id="WP_092452616.1">
    <property type="nucleotide sequence ID" value="NZ_FOJI01000005.1"/>
</dbReference>
<keyword evidence="4" id="KW-1185">Reference proteome</keyword>
<gene>
    <name evidence="3" type="ORF">SAMN05421659_105144</name>
</gene>
<organism evidence="3 4">
    <name type="scientific">[Clostridium] fimetarium</name>
    <dbReference type="NCBI Taxonomy" id="99656"/>
    <lineage>
        <taxon>Bacteria</taxon>
        <taxon>Bacillati</taxon>
        <taxon>Bacillota</taxon>
        <taxon>Clostridia</taxon>
        <taxon>Lachnospirales</taxon>
        <taxon>Lachnospiraceae</taxon>
    </lineage>
</organism>
<feature type="domain" description="HTH merR-type" evidence="2">
    <location>
        <begin position="1"/>
        <end position="69"/>
    </location>
</feature>
<dbReference type="SMART" id="SM00422">
    <property type="entry name" value="HTH_MERR"/>
    <property type="match status" value="1"/>
</dbReference>
<dbReference type="STRING" id="99656.SAMN05421659_105144"/>
<dbReference type="SUPFAM" id="SSF46955">
    <property type="entry name" value="Putative DNA-binding domain"/>
    <property type="match status" value="1"/>
</dbReference>
<protein>
    <submittedName>
        <fullName evidence="3">DNA-binding transcriptional regulator, MerR family</fullName>
    </submittedName>
</protein>
<reference evidence="3 4" key="1">
    <citation type="submission" date="2016-10" db="EMBL/GenBank/DDBJ databases">
        <authorList>
            <person name="de Groot N.N."/>
        </authorList>
    </citation>
    <scope>NUCLEOTIDE SEQUENCE [LARGE SCALE GENOMIC DNA]</scope>
    <source>
        <strain evidence="3 4">DSM 9179</strain>
    </source>
</reference>
<evidence type="ECO:0000256" key="1">
    <source>
        <dbReference type="ARBA" id="ARBA00023125"/>
    </source>
</evidence>
<dbReference type="InterPro" id="IPR009061">
    <property type="entry name" value="DNA-bd_dom_put_sf"/>
</dbReference>
<name>A0A1I0PLN5_9FIRM</name>
<accession>A0A1I0PLN5</accession>
<evidence type="ECO:0000313" key="4">
    <source>
        <dbReference type="Proteomes" id="UP000199701"/>
    </source>
</evidence>
<dbReference type="OrthoDB" id="9811174at2"/>